<name>A0A5C8CLN2_9SPIR</name>
<protein>
    <submittedName>
        <fullName evidence="1">Uncharacterized protein</fullName>
    </submittedName>
</protein>
<dbReference type="Proteomes" id="UP000325116">
    <property type="component" value="Unassembled WGS sequence"/>
</dbReference>
<evidence type="ECO:0000313" key="1">
    <source>
        <dbReference type="EMBL" id="TXJ13513.1"/>
    </source>
</evidence>
<proteinExistence type="predicted"/>
<sequence length="390" mass="46719">MEYYQIIIYMLALSEFFKNNIDSDRKDTFLLLEPIIIDILKSSPLSYEYIIQELNKLKLLNEENIITILGSFKSMKIIEHNQDNDSYCLAKNMEYIKNRNEKLIENKKDGWNRIRNYIINKMDKLNCKNIDTFYLEEHLYNFLISLFEDEKNEIKDEDIDIMIFLEACIDSEKDGKKSLEFIKDILLGIGIVNSVKIEHKELKKGKLPTIYLDNIFIGNLLGWCSNIHFRDCMNIFQQLKNSKLSIKIHEDTFNIIIESMKKYKNMRNNKKEIKVNSFFHFMQFCDKNNKQMLNVDTVNTNLFYDTLKNKLNELDINIDRKVNIDIDKSDSLYSNIEKSRKEIKERKEKIEIFYDLPEEQTNYDYLILRNYHEYSNKEDLICDIPEIFLT</sequence>
<dbReference type="RefSeq" id="WP_147757668.1">
    <property type="nucleotide sequence ID" value="NZ_SAXT01000001.1"/>
</dbReference>
<gene>
    <name evidence="1" type="ORF">EPJ80_01865</name>
</gene>
<organism evidence="1 2">
    <name type="scientific">Brachyspira aalborgi</name>
    <dbReference type="NCBI Taxonomy" id="29522"/>
    <lineage>
        <taxon>Bacteria</taxon>
        <taxon>Pseudomonadati</taxon>
        <taxon>Spirochaetota</taxon>
        <taxon>Spirochaetia</taxon>
        <taxon>Brachyspirales</taxon>
        <taxon>Brachyspiraceae</taxon>
        <taxon>Brachyspira</taxon>
    </lineage>
</organism>
<dbReference type="EMBL" id="SAXT01000001">
    <property type="protein sequence ID" value="TXJ13513.1"/>
    <property type="molecule type" value="Genomic_DNA"/>
</dbReference>
<dbReference type="AlphaFoldDB" id="A0A5C8CLN2"/>
<evidence type="ECO:0000313" key="2">
    <source>
        <dbReference type="Proteomes" id="UP000325116"/>
    </source>
</evidence>
<accession>A0A5C8CLN2</accession>
<reference evidence="1 2" key="1">
    <citation type="journal article" date="1992" name="Lakartidningen">
        <title>[Penicillin V and not amoxicillin is the first choice preparation in acute otitis].</title>
        <authorList>
            <person name="Kamme C."/>
            <person name="Lundgren K."/>
            <person name="Prellner K."/>
        </authorList>
    </citation>
    <scope>NUCLEOTIDE SEQUENCE [LARGE SCALE GENOMIC DNA]</scope>
    <source>
        <strain evidence="1 2">W1</strain>
    </source>
</reference>
<comment type="caution">
    <text evidence="1">The sequence shown here is derived from an EMBL/GenBank/DDBJ whole genome shotgun (WGS) entry which is preliminary data.</text>
</comment>